<evidence type="ECO:0000259" key="1">
    <source>
        <dbReference type="Pfam" id="PF06259"/>
    </source>
</evidence>
<dbReference type="AlphaFoldDB" id="A0AAD1HEP2"/>
<organism evidence="2 3">
    <name type="scientific">Mycolicibacterium moriokaense</name>
    <dbReference type="NCBI Taxonomy" id="39691"/>
    <lineage>
        <taxon>Bacteria</taxon>
        <taxon>Bacillati</taxon>
        <taxon>Actinomycetota</taxon>
        <taxon>Actinomycetes</taxon>
        <taxon>Mycobacteriales</taxon>
        <taxon>Mycobacteriaceae</taxon>
        <taxon>Mycolicibacterium</taxon>
    </lineage>
</organism>
<reference evidence="2 3" key="1">
    <citation type="journal article" date="2019" name="Emerg. Microbes Infect.">
        <title>Comprehensive subspecies identification of 175 nontuberculous mycobacteria species based on 7547 genomic profiles.</title>
        <authorList>
            <person name="Matsumoto Y."/>
            <person name="Kinjo T."/>
            <person name="Motooka D."/>
            <person name="Nabeya D."/>
            <person name="Jung N."/>
            <person name="Uechi K."/>
            <person name="Horii T."/>
            <person name="Iida T."/>
            <person name="Fujita J."/>
            <person name="Nakamura S."/>
        </authorList>
    </citation>
    <scope>NUCLEOTIDE SEQUENCE [LARGE SCALE GENOMIC DNA]</scope>
    <source>
        <strain evidence="2 3">JCM 6375</strain>
    </source>
</reference>
<dbReference type="RefSeq" id="WP_083151208.1">
    <property type="nucleotide sequence ID" value="NZ_AP022560.1"/>
</dbReference>
<name>A0AAD1HEP2_9MYCO</name>
<protein>
    <recommendedName>
        <fullName evidence="1">DUF1023 domain-containing protein</fullName>
    </recommendedName>
</protein>
<proteinExistence type="predicted"/>
<dbReference type="Proteomes" id="UP000466681">
    <property type="component" value="Chromosome"/>
</dbReference>
<evidence type="ECO:0000313" key="3">
    <source>
        <dbReference type="Proteomes" id="UP000466681"/>
    </source>
</evidence>
<keyword evidence="3" id="KW-1185">Reference proteome</keyword>
<dbReference type="Pfam" id="PF06259">
    <property type="entry name" value="Abhydrolase_8"/>
    <property type="match status" value="1"/>
</dbReference>
<dbReference type="KEGG" id="mmor:MMOR_35840"/>
<dbReference type="InterPro" id="IPR010427">
    <property type="entry name" value="DUF1023"/>
</dbReference>
<gene>
    <name evidence="2" type="ORF">MMOR_35840</name>
</gene>
<feature type="domain" description="DUF1023" evidence="1">
    <location>
        <begin position="295"/>
        <end position="469"/>
    </location>
</feature>
<dbReference type="EMBL" id="AP022560">
    <property type="protein sequence ID" value="BBX02648.1"/>
    <property type="molecule type" value="Genomic_DNA"/>
</dbReference>
<accession>A0AAD1HEP2</accession>
<evidence type="ECO:0000313" key="2">
    <source>
        <dbReference type="EMBL" id="BBX02648.1"/>
    </source>
</evidence>
<sequence>MGGGTRPTVSEAQAWQPDSLREAAQSWQAAAMDMHAHIAMTVQGVTDAHKVWLGSAAEAARSEVLSVGGTSDALARAMVLAAVAAHDGAEQIAIARSAVLELVSAAQSQGFAVADDGSVSVHDLPSDLLVALSGGDVGLAGGLQTLRAQELTVQIGDALDRLGAADSDAAADIEEAFATPDMRPAATVPAGAPSTPLGELVAGWPVMGQDRIADQVAGLSPEQRRRLVAEFPHQVGNTDGLPWDMRIAANRTNIAQAAVDEPDPVRAAFYRTLLGEVDDPAGSGRRIDRQIVAFDPARASLVELNGDLRTATSVAVLVPGMNTTIEGSAANTATARRFVAATRGDVAVLTYLGGPFPRGNLVNGVVDAASPRYALDMAPRLVAFSEDVDRTVNAQATGRPPIPVTYIGHSYGGSILGTAEAMGLTADQTMYIAAAGAGVGVDDPGDWHNRNPDVVRYSMTAPGDLIQAVQGIPGGPHGADPDEMPGVIALATGHYDDGRVMAGRQAHSDILNSPSDSWRNILAVITGDRARIRPAG</sequence>